<comment type="subcellular location">
    <subcellularLocation>
        <location evidence="5">Cytoplasm</location>
    </subcellularLocation>
</comment>
<keyword evidence="5" id="KW-0963">Cytoplasm</keyword>
<keyword evidence="9" id="KW-1185">Reference proteome</keyword>
<dbReference type="GO" id="GO:0005737">
    <property type="term" value="C:cytoplasm"/>
    <property type="evidence" value="ECO:0007669"/>
    <property type="project" value="UniProtKB-SubCell"/>
</dbReference>
<dbReference type="Proteomes" id="UP001044222">
    <property type="component" value="Unassembled WGS sequence"/>
</dbReference>
<dbReference type="InterPro" id="IPR039398">
    <property type="entry name" value="Deltex_fam"/>
</dbReference>
<organism evidence="8 9">
    <name type="scientific">Anguilla anguilla</name>
    <name type="common">European freshwater eel</name>
    <name type="synonym">Muraena anguilla</name>
    <dbReference type="NCBI Taxonomy" id="7936"/>
    <lineage>
        <taxon>Eukaryota</taxon>
        <taxon>Metazoa</taxon>
        <taxon>Chordata</taxon>
        <taxon>Craniata</taxon>
        <taxon>Vertebrata</taxon>
        <taxon>Euteleostomi</taxon>
        <taxon>Actinopterygii</taxon>
        <taxon>Neopterygii</taxon>
        <taxon>Teleostei</taxon>
        <taxon>Anguilliformes</taxon>
        <taxon>Anguillidae</taxon>
        <taxon>Anguilla</taxon>
    </lineage>
</organism>
<feature type="compositionally biased region" description="Basic and acidic residues" evidence="6">
    <location>
        <begin position="607"/>
        <end position="618"/>
    </location>
</feature>
<dbReference type="GO" id="GO:0016567">
    <property type="term" value="P:protein ubiquitination"/>
    <property type="evidence" value="ECO:0007669"/>
    <property type="project" value="UniProtKB-UniRule"/>
</dbReference>
<feature type="region of interest" description="Disordered" evidence="6">
    <location>
        <begin position="573"/>
        <end position="627"/>
    </location>
</feature>
<keyword evidence="5" id="KW-0862">Zinc</keyword>
<reference evidence="8" key="1">
    <citation type="submission" date="2021-01" db="EMBL/GenBank/DDBJ databases">
        <title>A chromosome-scale assembly of European eel, Anguilla anguilla.</title>
        <authorList>
            <person name="Henkel C."/>
            <person name="Jong-Raadsen S.A."/>
            <person name="Dufour S."/>
            <person name="Weltzien F.-A."/>
            <person name="Palstra A.P."/>
            <person name="Pelster B."/>
            <person name="Spaink H.P."/>
            <person name="Van Den Thillart G.E."/>
            <person name="Jansen H."/>
            <person name="Zahm M."/>
            <person name="Klopp C."/>
            <person name="Cedric C."/>
            <person name="Louis A."/>
            <person name="Berthelot C."/>
            <person name="Parey E."/>
            <person name="Roest Crollius H."/>
            <person name="Montfort J."/>
            <person name="Robinson-Rechavi M."/>
            <person name="Bucao C."/>
            <person name="Bouchez O."/>
            <person name="Gislard M."/>
            <person name="Lluch J."/>
            <person name="Milhes M."/>
            <person name="Lampietro C."/>
            <person name="Lopez Roques C."/>
            <person name="Donnadieu C."/>
            <person name="Braasch I."/>
            <person name="Desvignes T."/>
            <person name="Postlethwait J."/>
            <person name="Bobe J."/>
            <person name="Guiguen Y."/>
            <person name="Dirks R."/>
        </authorList>
    </citation>
    <scope>NUCLEOTIDE SEQUENCE</scope>
    <source>
        <strain evidence="8">Tag_6206</strain>
        <tissue evidence="8">Liver</tissue>
    </source>
</reference>
<protein>
    <recommendedName>
        <fullName evidence="5">E3 ubiquitin-protein ligase</fullName>
        <ecNumber evidence="5">2.3.2.27</ecNumber>
    </recommendedName>
</protein>
<evidence type="ECO:0000259" key="7">
    <source>
        <dbReference type="Pfam" id="PF18102"/>
    </source>
</evidence>
<comment type="caution">
    <text evidence="8">The sequence shown here is derived from an EMBL/GenBank/DDBJ whole genome shotgun (WGS) entry which is preliminary data.</text>
</comment>
<keyword evidence="4 5" id="KW-0479">Metal-binding</keyword>
<dbReference type="Pfam" id="PF18102">
    <property type="entry name" value="DTC"/>
    <property type="match status" value="1"/>
</dbReference>
<sequence length="923" mass="102272">MDSDIYRYLQKHCREQYQHILNQHRVEAVDLCTQDITTVYLQAKPGYPEQEVKRVQRVHEELGWLYQQKEAQLRKEQLPKEGITTEGLQQAFKALQQRLPKILLSDDMVNIYIVGSGSDVSEAKQFFLDMQGTEGGSTLERAGYTRPLVANESDSLFLPSTSDFSTTDTMHKPHRKHKMEAGKEYKIAAKFMEAGSKTTGNNEIGFRMGDTTEPGDKQKDLLFATSKKKLDSGYKLGSGPVFGSGSLGVRENSLWDNQGQNQTENDLLFGRFGPHYTTSKEGKHLSNMVPTSAVLPNKPMQFSNMQSTVQHMDLFGNKVAQTAEIPSSGLTTQSKLRRVNSFSGQGRATQDLKDSTTPVGSQGKTNRVRTSSFSNSVADTLEIYSVEVVVPPAVWLYMKDCYKTHIENLTTGLNVKECKSGGAVTLCLKGADSPRVGLCQQELRNLIAKVTTDFCVEELSLAKLGVTNPNDETLELSCIELQNKFEKIKIVRISKSVFILGPDQLCGQVVTKLLEIFCNGLQRKKEMGESLDGSCLLLENIPQMPTYNMNNPEAASGGHNLLKDDMTQTSGLISVDSQQYSRDTKMDRELESKSRRKDNPQGNYSNPKEKKHDSRAMREGGNQSVEKKDPVFKHKLGLEWTMSRENLESDTSLTEPTVAGWRVNVPKDSGPTSLPNLAYTIEKAVAPNKDSNPKPHNIITQERHIPPGPDGLESPEGEYPKGQGATVSEEIPGKNKTQEDELACLCGGSRSSVSRMACGNAYCPQCLCEHASCEVCHKAEEVRGIKGTMSFGEIFMNLPGHIKDTTLKLTYNIPDGIQGEDHPNPGAPFKGGVFEAFLPLNKQTKRLVPLLKRAFNEGLTFTITEGLKGGRVTWGCIPHKTKMDGGKSVNGYPDSSYIRRLTEALKPLDTEEDRDTAKDKIKS</sequence>
<feature type="compositionally biased region" description="Polar residues" evidence="6">
    <location>
        <begin position="355"/>
        <end position="368"/>
    </location>
</feature>
<name>A0A9D3MTL7_ANGAN</name>
<dbReference type="PANTHER" id="PTHR12622">
    <property type="entry name" value="DELTEX-RELATED"/>
    <property type="match status" value="1"/>
</dbReference>
<proteinExistence type="inferred from homology"/>
<keyword evidence="5" id="KW-0863">Zinc-finger</keyword>
<evidence type="ECO:0000313" key="9">
    <source>
        <dbReference type="Proteomes" id="UP001044222"/>
    </source>
</evidence>
<feature type="region of interest" description="Disordered" evidence="6">
    <location>
        <begin position="342"/>
        <end position="368"/>
    </location>
</feature>
<keyword evidence="3 5" id="KW-0808">Transferase</keyword>
<evidence type="ECO:0000256" key="6">
    <source>
        <dbReference type="SAM" id="MobiDB-lite"/>
    </source>
</evidence>
<feature type="domain" description="Deltex C-terminal" evidence="7">
    <location>
        <begin position="786"/>
        <end position="906"/>
    </location>
</feature>
<gene>
    <name evidence="8" type="ORF">ANANG_G00042200</name>
</gene>
<evidence type="ECO:0000313" key="8">
    <source>
        <dbReference type="EMBL" id="KAG5854851.1"/>
    </source>
</evidence>
<evidence type="ECO:0000256" key="2">
    <source>
        <dbReference type="ARBA" id="ARBA00004906"/>
    </source>
</evidence>
<evidence type="ECO:0000256" key="5">
    <source>
        <dbReference type="RuleBase" id="RU367105"/>
    </source>
</evidence>
<comment type="similarity">
    <text evidence="5">Belongs to the Deltex family.</text>
</comment>
<evidence type="ECO:0000256" key="1">
    <source>
        <dbReference type="ARBA" id="ARBA00000900"/>
    </source>
</evidence>
<accession>A0A9D3MTL7</accession>
<dbReference type="AlphaFoldDB" id="A0A9D3MTL7"/>
<dbReference type="GO" id="GO:0061630">
    <property type="term" value="F:ubiquitin protein ligase activity"/>
    <property type="evidence" value="ECO:0007669"/>
    <property type="project" value="UniProtKB-UniRule"/>
</dbReference>
<evidence type="ECO:0000256" key="4">
    <source>
        <dbReference type="ARBA" id="ARBA00022723"/>
    </source>
</evidence>
<feature type="region of interest" description="Disordered" evidence="6">
    <location>
        <begin position="687"/>
        <end position="729"/>
    </location>
</feature>
<dbReference type="GO" id="GO:0007219">
    <property type="term" value="P:Notch signaling pathway"/>
    <property type="evidence" value="ECO:0007669"/>
    <property type="project" value="InterPro"/>
</dbReference>
<evidence type="ECO:0000256" key="3">
    <source>
        <dbReference type="ARBA" id="ARBA00022679"/>
    </source>
</evidence>
<dbReference type="GO" id="GO:0008270">
    <property type="term" value="F:zinc ion binding"/>
    <property type="evidence" value="ECO:0007669"/>
    <property type="project" value="UniProtKB-KW"/>
</dbReference>
<dbReference type="InterPro" id="IPR039396">
    <property type="entry name" value="Deltex_C"/>
</dbReference>
<comment type="pathway">
    <text evidence="2 5">Protein modification; protein ubiquitination.</text>
</comment>
<dbReference type="InterPro" id="IPR039399">
    <property type="entry name" value="Deltex_C_sf"/>
</dbReference>
<dbReference type="EMBL" id="JAFIRN010000002">
    <property type="protein sequence ID" value="KAG5854851.1"/>
    <property type="molecule type" value="Genomic_DNA"/>
</dbReference>
<dbReference type="Gene3D" id="3.30.390.130">
    <property type="match status" value="1"/>
</dbReference>
<dbReference type="EC" id="2.3.2.27" evidence="5"/>
<feature type="region of interest" description="Disordered" evidence="6">
    <location>
        <begin position="160"/>
        <end position="179"/>
    </location>
</feature>
<feature type="compositionally biased region" description="Basic and acidic residues" evidence="6">
    <location>
        <begin position="582"/>
        <end position="599"/>
    </location>
</feature>
<comment type="catalytic activity">
    <reaction evidence="1 5">
        <text>S-ubiquitinyl-[E2 ubiquitin-conjugating enzyme]-L-cysteine + [acceptor protein]-L-lysine = [E2 ubiquitin-conjugating enzyme]-L-cysteine + N(6)-ubiquitinyl-[acceptor protein]-L-lysine.</text>
        <dbReference type="EC" id="2.3.2.27"/>
    </reaction>
</comment>